<organism evidence="3 4">
    <name type="scientific">Arthrobotrys oligospora (strain ATCC 24927 / CBS 115.81 / DSM 1491)</name>
    <name type="common">Nematode-trapping fungus</name>
    <name type="synonym">Didymozoophaga oligospora</name>
    <dbReference type="NCBI Taxonomy" id="756982"/>
    <lineage>
        <taxon>Eukaryota</taxon>
        <taxon>Fungi</taxon>
        <taxon>Dikarya</taxon>
        <taxon>Ascomycota</taxon>
        <taxon>Pezizomycotina</taxon>
        <taxon>Orbiliomycetes</taxon>
        <taxon>Orbiliales</taxon>
        <taxon>Orbiliaceae</taxon>
        <taxon>Orbilia</taxon>
        <taxon>Orbilia oligospora</taxon>
    </lineage>
</organism>
<protein>
    <submittedName>
        <fullName evidence="3">Uncharacterized protein</fullName>
    </submittedName>
</protein>
<dbReference type="InParanoid" id="G1XHY3"/>
<keyword evidence="4" id="KW-1185">Reference proteome</keyword>
<proteinExistence type="predicted"/>
<dbReference type="EMBL" id="ADOT01000165">
    <property type="protein sequence ID" value="EGX47214.1"/>
    <property type="molecule type" value="Genomic_DNA"/>
</dbReference>
<dbReference type="RefSeq" id="XP_011124095.1">
    <property type="nucleotide sequence ID" value="XM_011125793.1"/>
</dbReference>
<feature type="coiled-coil region" evidence="1">
    <location>
        <begin position="310"/>
        <end position="337"/>
    </location>
</feature>
<dbReference type="AlphaFoldDB" id="G1XHY3"/>
<feature type="compositionally biased region" description="Polar residues" evidence="2">
    <location>
        <begin position="340"/>
        <end position="350"/>
    </location>
</feature>
<gene>
    <name evidence="3" type="ORF">AOL_s00091g35</name>
</gene>
<name>G1XHY3_ARTOA</name>
<evidence type="ECO:0000313" key="4">
    <source>
        <dbReference type="Proteomes" id="UP000008784"/>
    </source>
</evidence>
<evidence type="ECO:0000256" key="2">
    <source>
        <dbReference type="SAM" id="MobiDB-lite"/>
    </source>
</evidence>
<feature type="compositionally biased region" description="Low complexity" evidence="2">
    <location>
        <begin position="612"/>
        <end position="624"/>
    </location>
</feature>
<keyword evidence="1" id="KW-0175">Coiled coil</keyword>
<reference evidence="3 4" key="1">
    <citation type="journal article" date="2011" name="PLoS Pathog.">
        <title>Genomic and proteomic analyses of the fungus Arthrobotrys oligospora provide insights into nematode-trap formation.</title>
        <authorList>
            <person name="Yang J."/>
            <person name="Wang L."/>
            <person name="Ji X."/>
            <person name="Feng Y."/>
            <person name="Li X."/>
            <person name="Zou C."/>
            <person name="Xu J."/>
            <person name="Ren Y."/>
            <person name="Mi Q."/>
            <person name="Wu J."/>
            <person name="Liu S."/>
            <person name="Liu Y."/>
            <person name="Huang X."/>
            <person name="Wang H."/>
            <person name="Niu X."/>
            <person name="Li J."/>
            <person name="Liang L."/>
            <person name="Luo Y."/>
            <person name="Ji K."/>
            <person name="Zhou W."/>
            <person name="Yu Z."/>
            <person name="Li G."/>
            <person name="Liu Y."/>
            <person name="Li L."/>
            <person name="Qiao M."/>
            <person name="Feng L."/>
            <person name="Zhang K.-Q."/>
        </authorList>
    </citation>
    <scope>NUCLEOTIDE SEQUENCE [LARGE SCALE GENOMIC DNA]</scope>
    <source>
        <strain evidence="4">ATCC 24927 / CBS 115.81 / DSM 1491</strain>
    </source>
</reference>
<feature type="region of interest" description="Disordered" evidence="2">
    <location>
        <begin position="566"/>
        <end position="634"/>
    </location>
</feature>
<dbReference type="Proteomes" id="UP000008784">
    <property type="component" value="Unassembled WGS sequence"/>
</dbReference>
<evidence type="ECO:0000256" key="1">
    <source>
        <dbReference type="SAM" id="Coils"/>
    </source>
</evidence>
<feature type="region of interest" description="Disordered" evidence="2">
    <location>
        <begin position="340"/>
        <end position="375"/>
    </location>
</feature>
<sequence>MGHPSRALNLPAVSVNKDLPENVPSLQEGAKGSAQGSSEKVVSQAKYALIQNISSTSTSTHKIDKYIIEYWKSLLSPDLKITAHDILEFYQTIPLKRHYDLFISVLVTGARKNGYSAANRTVSRDLIDICSYYNFRQYRKDMANFLRGINGSEIKSPEDLEDLIRSEACVAMYVILTMSSRQLNIPSTNEDIVLTMGSIKCIKKIDDKGFMSPEERTAYAGANGVLNYFVQRSYKAHGSPREFTSTPPLCEEETAESILLMWEQAFYELSKAKNKYRWRNSEKEVGERQVPDPNNPQNSRNKKGMVAVNHEDELREIQELENKLKDWEVAYISKKENWQPTQLAETTQHRQSPKPATIPPKSRPSKNRQEKSQYSVEVKGGIQVLDYAADTTVYDRIEAYMKPTGWYSSGYTVIVASGPPSCCIHRVERRRNVDETNSESLELKPEQRRALTHGRDPAWGQYISSVAFVDKQGDGLESIDPDHKPLRYPVTYVKIGWYQKADKEKRLQEVSWETRTDVRRMIMTGGQEQQAKDILGSKFGGMKSTEKWDYVIHNSAKILEESYMSGSKTTNESDDDVMHDVNSQDSFAEDTESDLDDDSDREMESISSGKENAQANYQQSNSNNKAGEMGSGMEVEYRRDSRAVEYPDLSHLHKRAKLGFEITKPSRKLLGKRPTAESDHEDF</sequence>
<evidence type="ECO:0000313" key="3">
    <source>
        <dbReference type="EMBL" id="EGX47214.1"/>
    </source>
</evidence>
<dbReference type="HOGENOM" id="CLU_402751_0_0_1"/>
<dbReference type="GeneID" id="22895074"/>
<feature type="compositionally biased region" description="Acidic residues" evidence="2">
    <location>
        <begin position="587"/>
        <end position="601"/>
    </location>
</feature>
<feature type="region of interest" description="Disordered" evidence="2">
    <location>
        <begin position="282"/>
        <end position="305"/>
    </location>
</feature>
<accession>G1XHY3</accession>
<comment type="caution">
    <text evidence="3">The sequence shown here is derived from an EMBL/GenBank/DDBJ whole genome shotgun (WGS) entry which is preliminary data.</text>
</comment>